<evidence type="ECO:0000256" key="2">
    <source>
        <dbReference type="ARBA" id="ARBA00005179"/>
    </source>
</evidence>
<keyword evidence="4 8" id="KW-0479">Metal-binding</keyword>
<evidence type="ECO:0000313" key="11">
    <source>
        <dbReference type="Proteomes" id="UP000807469"/>
    </source>
</evidence>
<dbReference type="GO" id="GO:0016705">
    <property type="term" value="F:oxidoreductase activity, acting on paired donors, with incorporation or reduction of molecular oxygen"/>
    <property type="evidence" value="ECO:0007669"/>
    <property type="project" value="InterPro"/>
</dbReference>
<dbReference type="Gene3D" id="1.10.630.10">
    <property type="entry name" value="Cytochrome P450"/>
    <property type="match status" value="1"/>
</dbReference>
<keyword evidence="8" id="KW-0349">Heme</keyword>
<evidence type="ECO:0000256" key="3">
    <source>
        <dbReference type="ARBA" id="ARBA00010617"/>
    </source>
</evidence>
<comment type="pathway">
    <text evidence="2">Secondary metabolite biosynthesis.</text>
</comment>
<name>A0A9P5YVL0_9AGAR</name>
<reference evidence="10" key="1">
    <citation type="submission" date="2020-11" db="EMBL/GenBank/DDBJ databases">
        <authorList>
            <consortium name="DOE Joint Genome Institute"/>
            <person name="Ahrendt S."/>
            <person name="Riley R."/>
            <person name="Andreopoulos W."/>
            <person name="Labutti K."/>
            <person name="Pangilinan J."/>
            <person name="Ruiz-Duenas F.J."/>
            <person name="Barrasa J.M."/>
            <person name="Sanchez-Garcia M."/>
            <person name="Camarero S."/>
            <person name="Miyauchi S."/>
            <person name="Serrano A."/>
            <person name="Linde D."/>
            <person name="Babiker R."/>
            <person name="Drula E."/>
            <person name="Ayuso-Fernandez I."/>
            <person name="Pacheco R."/>
            <person name="Padilla G."/>
            <person name="Ferreira P."/>
            <person name="Barriuso J."/>
            <person name="Kellner H."/>
            <person name="Castanera R."/>
            <person name="Alfaro M."/>
            <person name="Ramirez L."/>
            <person name="Pisabarro A.G."/>
            <person name="Kuo A."/>
            <person name="Tritt A."/>
            <person name="Lipzen A."/>
            <person name="He G."/>
            <person name="Yan M."/>
            <person name="Ng V."/>
            <person name="Cullen D."/>
            <person name="Martin F."/>
            <person name="Rosso M.-N."/>
            <person name="Henrissat B."/>
            <person name="Hibbett D."/>
            <person name="Martinez A.T."/>
            <person name="Grigoriev I.V."/>
        </authorList>
    </citation>
    <scope>NUCLEOTIDE SEQUENCE</scope>
    <source>
        <strain evidence="10">CIRM-BRFM 674</strain>
    </source>
</reference>
<dbReference type="InterPro" id="IPR001128">
    <property type="entry name" value="Cyt_P450"/>
</dbReference>
<keyword evidence="9" id="KW-0472">Membrane</keyword>
<feature type="transmembrane region" description="Helical" evidence="9">
    <location>
        <begin position="34"/>
        <end position="53"/>
    </location>
</feature>
<evidence type="ECO:0000256" key="9">
    <source>
        <dbReference type="SAM" id="Phobius"/>
    </source>
</evidence>
<keyword evidence="11" id="KW-1185">Reference proteome</keyword>
<accession>A0A9P5YVL0</accession>
<sequence>MDSSRILPVVIVLAAYITHLWMKSHNPLCLDHFLAVLLIAPLVLVCISVLTTTGHLDFHCFINSAPAAFVVFYSALVVFVAAYRLSPYHPLAKYPGPKIMKITKLWGTWIAYKGKTHEYLKKLHDQYGPTIRIGPNELSTIEKEFISQILGNQGMPKGTLWDGRRFSKSENEYDSLVSLRDSVLHAKLRKPWNQAFSAGPLEDYENLLLGRVTQLSRHLEGLAKAGGRVDITNWIDCFSFDYMGDLAFGGAFRLMEKGRAEEVRTMQDGVYLISITQHLPWIARFLHSTPIINSSMQRFIQFGVEQGVKRANATINHKDLFYHISESSESTESDLSIIISNVLLAIVAGADTTATVLSVAIYFLLKTPGAYKRVQNEVDEAFDEQALPNMLSSKVSRPHSDILGRLPYLNAVINESLRLFPPVATGLQRAPDKNTVGKLLKGITVADIYLPQGNAISVPPYVIHRDPRYFSPDPERFVPERWLSPSAGGTAGGYILARDAFIPFSYGPQNCVGRPLALMELRYVLSSLVRNFDMEFDTSSFDPDLWEEQFKDRFLLSKGKMDLLVQVREKTKKN</sequence>
<keyword evidence="5" id="KW-0560">Oxidoreductase</keyword>
<dbReference type="Pfam" id="PF00067">
    <property type="entry name" value="p450"/>
    <property type="match status" value="1"/>
</dbReference>
<dbReference type="SUPFAM" id="SSF48264">
    <property type="entry name" value="Cytochrome P450"/>
    <property type="match status" value="1"/>
</dbReference>
<keyword evidence="9" id="KW-0812">Transmembrane</keyword>
<dbReference type="GO" id="GO:0005506">
    <property type="term" value="F:iron ion binding"/>
    <property type="evidence" value="ECO:0007669"/>
    <property type="project" value="InterPro"/>
</dbReference>
<dbReference type="InterPro" id="IPR050121">
    <property type="entry name" value="Cytochrome_P450_monoxygenase"/>
</dbReference>
<evidence type="ECO:0000256" key="4">
    <source>
        <dbReference type="ARBA" id="ARBA00022723"/>
    </source>
</evidence>
<dbReference type="CDD" id="cd11061">
    <property type="entry name" value="CYP67-like"/>
    <property type="match status" value="1"/>
</dbReference>
<proteinExistence type="inferred from homology"/>
<dbReference type="AlphaFoldDB" id="A0A9P5YVL0"/>
<feature type="transmembrane region" description="Helical" evidence="9">
    <location>
        <begin position="6"/>
        <end position="22"/>
    </location>
</feature>
<dbReference type="InterPro" id="IPR002401">
    <property type="entry name" value="Cyt_P450_E_grp-I"/>
</dbReference>
<dbReference type="OrthoDB" id="6692864at2759"/>
<keyword evidence="7" id="KW-0503">Monooxygenase</keyword>
<evidence type="ECO:0000256" key="8">
    <source>
        <dbReference type="PIRSR" id="PIRSR602401-1"/>
    </source>
</evidence>
<comment type="cofactor">
    <cofactor evidence="1 8">
        <name>heme</name>
        <dbReference type="ChEBI" id="CHEBI:30413"/>
    </cofactor>
</comment>
<gene>
    <name evidence="10" type="ORF">BDN70DRAFT_157575</name>
</gene>
<keyword evidence="9" id="KW-1133">Transmembrane helix</keyword>
<dbReference type="PRINTS" id="PR00463">
    <property type="entry name" value="EP450I"/>
</dbReference>
<evidence type="ECO:0000313" key="10">
    <source>
        <dbReference type="EMBL" id="KAF9476613.1"/>
    </source>
</evidence>
<evidence type="ECO:0000256" key="6">
    <source>
        <dbReference type="ARBA" id="ARBA00023004"/>
    </source>
</evidence>
<feature type="binding site" description="axial binding residue" evidence="8">
    <location>
        <position position="511"/>
    </location>
    <ligand>
        <name>heme</name>
        <dbReference type="ChEBI" id="CHEBI:30413"/>
    </ligand>
    <ligandPart>
        <name>Fe</name>
        <dbReference type="ChEBI" id="CHEBI:18248"/>
    </ligandPart>
</feature>
<dbReference type="PANTHER" id="PTHR24305">
    <property type="entry name" value="CYTOCHROME P450"/>
    <property type="match status" value="1"/>
</dbReference>
<dbReference type="GO" id="GO:0004497">
    <property type="term" value="F:monooxygenase activity"/>
    <property type="evidence" value="ECO:0007669"/>
    <property type="project" value="UniProtKB-KW"/>
</dbReference>
<comment type="caution">
    <text evidence="10">The sequence shown here is derived from an EMBL/GenBank/DDBJ whole genome shotgun (WGS) entry which is preliminary data.</text>
</comment>
<dbReference type="InterPro" id="IPR036396">
    <property type="entry name" value="Cyt_P450_sf"/>
</dbReference>
<feature type="transmembrane region" description="Helical" evidence="9">
    <location>
        <begin position="65"/>
        <end position="85"/>
    </location>
</feature>
<evidence type="ECO:0000256" key="5">
    <source>
        <dbReference type="ARBA" id="ARBA00023002"/>
    </source>
</evidence>
<dbReference type="PANTHER" id="PTHR24305:SF187">
    <property type="entry name" value="P450, PUTATIVE (EUROFUNG)-RELATED"/>
    <property type="match status" value="1"/>
</dbReference>
<evidence type="ECO:0000256" key="1">
    <source>
        <dbReference type="ARBA" id="ARBA00001971"/>
    </source>
</evidence>
<dbReference type="Proteomes" id="UP000807469">
    <property type="component" value="Unassembled WGS sequence"/>
</dbReference>
<evidence type="ECO:0000256" key="7">
    <source>
        <dbReference type="ARBA" id="ARBA00023033"/>
    </source>
</evidence>
<keyword evidence="6 8" id="KW-0408">Iron</keyword>
<organism evidence="10 11">
    <name type="scientific">Pholiota conissans</name>
    <dbReference type="NCBI Taxonomy" id="109636"/>
    <lineage>
        <taxon>Eukaryota</taxon>
        <taxon>Fungi</taxon>
        <taxon>Dikarya</taxon>
        <taxon>Basidiomycota</taxon>
        <taxon>Agaricomycotina</taxon>
        <taxon>Agaricomycetes</taxon>
        <taxon>Agaricomycetidae</taxon>
        <taxon>Agaricales</taxon>
        <taxon>Agaricineae</taxon>
        <taxon>Strophariaceae</taxon>
        <taxon>Pholiota</taxon>
    </lineage>
</organism>
<dbReference type="GO" id="GO:0020037">
    <property type="term" value="F:heme binding"/>
    <property type="evidence" value="ECO:0007669"/>
    <property type="project" value="InterPro"/>
</dbReference>
<comment type="similarity">
    <text evidence="3">Belongs to the cytochrome P450 family.</text>
</comment>
<dbReference type="EMBL" id="MU155287">
    <property type="protein sequence ID" value="KAF9476613.1"/>
    <property type="molecule type" value="Genomic_DNA"/>
</dbReference>
<protein>
    <submittedName>
        <fullName evidence="10">Cytochrome P450</fullName>
    </submittedName>
</protein>
<dbReference type="PRINTS" id="PR00385">
    <property type="entry name" value="P450"/>
</dbReference>